<dbReference type="Proteomes" id="UP000596660">
    <property type="component" value="Unplaced"/>
</dbReference>
<name>A0A803ML69_CHEQI</name>
<evidence type="ECO:0000313" key="9">
    <source>
        <dbReference type="EnsemblPlants" id="AUR62031681-RA:cds"/>
    </source>
</evidence>
<feature type="region of interest" description="Disordered" evidence="7">
    <location>
        <begin position="1"/>
        <end position="20"/>
    </location>
</feature>
<comment type="subcellular location">
    <subcellularLocation>
        <location evidence="1">Nucleus</location>
    </subcellularLocation>
</comment>
<dbReference type="PANTHER" id="PTHR47287:SF9">
    <property type="entry name" value="ZINC FINGER PROTEIN 4-LIKE"/>
    <property type="match status" value="1"/>
</dbReference>
<dbReference type="InterPro" id="IPR036236">
    <property type="entry name" value="Znf_C2H2_sf"/>
</dbReference>
<organism evidence="9 10">
    <name type="scientific">Chenopodium quinoa</name>
    <name type="common">Quinoa</name>
    <dbReference type="NCBI Taxonomy" id="63459"/>
    <lineage>
        <taxon>Eukaryota</taxon>
        <taxon>Viridiplantae</taxon>
        <taxon>Streptophyta</taxon>
        <taxon>Embryophyta</taxon>
        <taxon>Tracheophyta</taxon>
        <taxon>Spermatophyta</taxon>
        <taxon>Magnoliopsida</taxon>
        <taxon>eudicotyledons</taxon>
        <taxon>Gunneridae</taxon>
        <taxon>Pentapetalae</taxon>
        <taxon>Caryophyllales</taxon>
        <taxon>Chenopodiaceae</taxon>
        <taxon>Chenopodioideae</taxon>
        <taxon>Atripliceae</taxon>
        <taxon>Chenopodium</taxon>
    </lineage>
</organism>
<dbReference type="InterPro" id="IPR013087">
    <property type="entry name" value="Znf_C2H2_type"/>
</dbReference>
<dbReference type="PROSITE" id="PS50157">
    <property type="entry name" value="ZINC_FINGER_C2H2_2"/>
    <property type="match status" value="1"/>
</dbReference>
<evidence type="ECO:0000256" key="4">
    <source>
        <dbReference type="ARBA" id="ARBA00022833"/>
    </source>
</evidence>
<protein>
    <recommendedName>
        <fullName evidence="8">C2H2-type domain-containing protein</fullName>
    </recommendedName>
</protein>
<feature type="region of interest" description="Disordered" evidence="7">
    <location>
        <begin position="27"/>
        <end position="71"/>
    </location>
</feature>
<keyword evidence="3 6" id="KW-0863">Zinc-finger</keyword>
<evidence type="ECO:0000256" key="2">
    <source>
        <dbReference type="ARBA" id="ARBA00022723"/>
    </source>
</evidence>
<reference evidence="9" key="1">
    <citation type="journal article" date="2017" name="Nature">
        <title>The genome of Chenopodium quinoa.</title>
        <authorList>
            <person name="Jarvis D.E."/>
            <person name="Ho Y.S."/>
            <person name="Lightfoot D.J."/>
            <person name="Schmoeckel S.M."/>
            <person name="Li B."/>
            <person name="Borm T.J.A."/>
            <person name="Ohyanagi H."/>
            <person name="Mineta K."/>
            <person name="Michell C.T."/>
            <person name="Saber N."/>
            <person name="Kharbatia N.M."/>
            <person name="Rupper R.R."/>
            <person name="Sharp A.R."/>
            <person name="Dally N."/>
            <person name="Boughton B.A."/>
            <person name="Woo Y.H."/>
            <person name="Gao G."/>
            <person name="Schijlen E.G.W.M."/>
            <person name="Guo X."/>
            <person name="Momin A.A."/>
            <person name="Negrao S."/>
            <person name="Al-Babili S."/>
            <person name="Gehring C."/>
            <person name="Roessner U."/>
            <person name="Jung C."/>
            <person name="Murphy K."/>
            <person name="Arold S.T."/>
            <person name="Gojobori T."/>
            <person name="van der Linden C.G."/>
            <person name="van Loo E.N."/>
            <person name="Jellen E.N."/>
            <person name="Maughan P.J."/>
            <person name="Tester M."/>
        </authorList>
    </citation>
    <scope>NUCLEOTIDE SEQUENCE [LARGE SCALE GENOMIC DNA]</scope>
    <source>
        <strain evidence="9">cv. PI 614886</strain>
    </source>
</reference>
<dbReference type="EnsemblPlants" id="AUR62031681-RA">
    <property type="protein sequence ID" value="AUR62031681-RA:cds"/>
    <property type="gene ID" value="AUR62031681"/>
</dbReference>
<evidence type="ECO:0000256" key="3">
    <source>
        <dbReference type="ARBA" id="ARBA00022771"/>
    </source>
</evidence>
<evidence type="ECO:0000256" key="6">
    <source>
        <dbReference type="PROSITE-ProRule" id="PRU00042"/>
    </source>
</evidence>
<dbReference type="Pfam" id="PF13912">
    <property type="entry name" value="zf-C2H2_6"/>
    <property type="match status" value="1"/>
</dbReference>
<evidence type="ECO:0000256" key="5">
    <source>
        <dbReference type="ARBA" id="ARBA00023242"/>
    </source>
</evidence>
<dbReference type="OMA" id="GANYSHY"/>
<feature type="region of interest" description="Disordered" evidence="7">
    <location>
        <begin position="146"/>
        <end position="170"/>
    </location>
</feature>
<keyword evidence="5" id="KW-0539">Nucleus</keyword>
<keyword evidence="2" id="KW-0479">Metal-binding</keyword>
<keyword evidence="10" id="KW-1185">Reference proteome</keyword>
<reference evidence="9" key="2">
    <citation type="submission" date="2021-03" db="UniProtKB">
        <authorList>
            <consortium name="EnsemblPlants"/>
        </authorList>
    </citation>
    <scope>IDENTIFICATION</scope>
</reference>
<dbReference type="AlphaFoldDB" id="A0A803ML69"/>
<dbReference type="InterPro" id="IPR044246">
    <property type="entry name" value="ZFP3-like"/>
</dbReference>
<evidence type="ECO:0000256" key="1">
    <source>
        <dbReference type="ARBA" id="ARBA00004123"/>
    </source>
</evidence>
<evidence type="ECO:0000256" key="7">
    <source>
        <dbReference type="SAM" id="MobiDB-lite"/>
    </source>
</evidence>
<dbReference type="GO" id="GO:0005634">
    <property type="term" value="C:nucleus"/>
    <property type="evidence" value="ECO:0007669"/>
    <property type="project" value="UniProtKB-SubCell"/>
</dbReference>
<dbReference type="PROSITE" id="PS00028">
    <property type="entry name" value="ZINC_FINGER_C2H2_1"/>
    <property type="match status" value="1"/>
</dbReference>
<sequence>MKGIITNESEPKPSSFNPPQAVMLDLRLSNEGSSMGSRVDPNLSPNINQNRLRPSSSPSKPKNRENSSRSRVFTCNYCKKEFPTSQALGGHQNAHKQERALAKRRKNGGLSQGANYSHYPPPYYPYPGMQNMSYYGSYNNRSPLGINPGSSMTQKPSWSMPSPQIGHFVA</sequence>
<dbReference type="GO" id="GO:0008270">
    <property type="term" value="F:zinc ion binding"/>
    <property type="evidence" value="ECO:0007669"/>
    <property type="project" value="UniProtKB-KW"/>
</dbReference>
<dbReference type="GO" id="GO:0009788">
    <property type="term" value="P:negative regulation of abscisic acid-activated signaling pathway"/>
    <property type="evidence" value="ECO:0007669"/>
    <property type="project" value="InterPro"/>
</dbReference>
<proteinExistence type="predicted"/>
<evidence type="ECO:0000313" key="10">
    <source>
        <dbReference type="Proteomes" id="UP000596660"/>
    </source>
</evidence>
<feature type="compositionally biased region" description="Low complexity" evidence="7">
    <location>
        <begin position="50"/>
        <end position="60"/>
    </location>
</feature>
<keyword evidence="4" id="KW-0862">Zinc</keyword>
<dbReference type="Gramene" id="AUR62031681-RA">
    <property type="protein sequence ID" value="AUR62031681-RA:cds"/>
    <property type="gene ID" value="AUR62031681"/>
</dbReference>
<dbReference type="Gene3D" id="3.30.160.60">
    <property type="entry name" value="Classic Zinc Finger"/>
    <property type="match status" value="1"/>
</dbReference>
<dbReference type="PANTHER" id="PTHR47287">
    <property type="entry name" value="C2H2 AND C2HC ZINC FINGERS SUPERFAMILY PROTEIN"/>
    <property type="match status" value="1"/>
</dbReference>
<evidence type="ECO:0000259" key="8">
    <source>
        <dbReference type="PROSITE" id="PS50157"/>
    </source>
</evidence>
<feature type="compositionally biased region" description="Polar residues" evidence="7">
    <location>
        <begin position="146"/>
        <end position="162"/>
    </location>
</feature>
<dbReference type="SUPFAM" id="SSF57667">
    <property type="entry name" value="beta-beta-alpha zinc fingers"/>
    <property type="match status" value="1"/>
</dbReference>
<accession>A0A803ML69</accession>
<feature type="compositionally biased region" description="Polar residues" evidence="7">
    <location>
        <begin position="1"/>
        <end position="18"/>
    </location>
</feature>
<feature type="region of interest" description="Disordered" evidence="7">
    <location>
        <begin position="85"/>
        <end position="114"/>
    </location>
</feature>
<feature type="domain" description="C2H2-type" evidence="8">
    <location>
        <begin position="73"/>
        <end position="100"/>
    </location>
</feature>